<keyword evidence="2" id="KW-0812">Transmembrane</keyword>
<sequence length="113" mass="12145">MAVRRHVALQTESKSATEKASAGQPSYLTKRNPMRALIFVVAIVLLMAVVGWLRFTSDDGDPSVRVDTDKMKQDTSSLVETTKDAADGAANAIDRAAGNIDASIDREPVETNP</sequence>
<dbReference type="PATRIC" id="fig|595434.4.peg.6016"/>
<feature type="region of interest" description="Disordered" evidence="1">
    <location>
        <begin position="1"/>
        <end position="27"/>
    </location>
</feature>
<dbReference type="STRING" id="595434.RISK_006328"/>
<evidence type="ECO:0000256" key="1">
    <source>
        <dbReference type="SAM" id="MobiDB-lite"/>
    </source>
</evidence>
<evidence type="ECO:0000256" key="2">
    <source>
        <dbReference type="SAM" id="Phobius"/>
    </source>
</evidence>
<comment type="caution">
    <text evidence="3">The sequence shown here is derived from an EMBL/GenBank/DDBJ whole genome shotgun (WGS) entry which is preliminary data.</text>
</comment>
<evidence type="ECO:0000313" key="3">
    <source>
        <dbReference type="EMBL" id="KLU01612.1"/>
    </source>
</evidence>
<dbReference type="AlphaFoldDB" id="A0A0J1B4D7"/>
<keyword evidence="2" id="KW-1133">Transmembrane helix</keyword>
<proteinExistence type="predicted"/>
<keyword evidence="4" id="KW-1185">Reference proteome</keyword>
<feature type="transmembrane region" description="Helical" evidence="2">
    <location>
        <begin position="36"/>
        <end position="55"/>
    </location>
</feature>
<reference evidence="3" key="1">
    <citation type="submission" date="2015-05" db="EMBL/GenBank/DDBJ databases">
        <title>Permanent draft genome of Rhodopirellula islandicus K833.</title>
        <authorList>
            <person name="Kizina J."/>
            <person name="Richter M."/>
            <person name="Glockner F.O."/>
            <person name="Harder J."/>
        </authorList>
    </citation>
    <scope>NUCLEOTIDE SEQUENCE [LARGE SCALE GENOMIC DNA]</scope>
    <source>
        <strain evidence="3">K833</strain>
    </source>
</reference>
<accession>A0A0J1B4D7</accession>
<dbReference type="Proteomes" id="UP000036367">
    <property type="component" value="Unassembled WGS sequence"/>
</dbReference>
<evidence type="ECO:0008006" key="5">
    <source>
        <dbReference type="Google" id="ProtNLM"/>
    </source>
</evidence>
<gene>
    <name evidence="3" type="ORF">RISK_006328</name>
</gene>
<organism evidence="3 4">
    <name type="scientific">Rhodopirellula islandica</name>
    <dbReference type="NCBI Taxonomy" id="595434"/>
    <lineage>
        <taxon>Bacteria</taxon>
        <taxon>Pseudomonadati</taxon>
        <taxon>Planctomycetota</taxon>
        <taxon>Planctomycetia</taxon>
        <taxon>Pirellulales</taxon>
        <taxon>Pirellulaceae</taxon>
        <taxon>Rhodopirellula</taxon>
    </lineage>
</organism>
<protein>
    <recommendedName>
        <fullName evidence="5">Transmembrane protein</fullName>
    </recommendedName>
</protein>
<evidence type="ECO:0000313" key="4">
    <source>
        <dbReference type="Proteomes" id="UP000036367"/>
    </source>
</evidence>
<dbReference type="EMBL" id="LECT01000052">
    <property type="protein sequence ID" value="KLU01612.1"/>
    <property type="molecule type" value="Genomic_DNA"/>
</dbReference>
<keyword evidence="2" id="KW-0472">Membrane</keyword>
<name>A0A0J1B4D7_RHOIS</name>